<proteinExistence type="predicted"/>
<name>A0A9X9LBQ2_GULGU</name>
<comment type="caution">
    <text evidence="1">The sequence shown here is derived from an EMBL/GenBank/DDBJ whole genome shotgun (WGS) entry which is preliminary data.</text>
</comment>
<evidence type="ECO:0000313" key="2">
    <source>
        <dbReference type="Proteomes" id="UP000269945"/>
    </source>
</evidence>
<organism evidence="1 2">
    <name type="scientific">Gulo gulo</name>
    <name type="common">Wolverine</name>
    <name type="synonym">Gluton</name>
    <dbReference type="NCBI Taxonomy" id="48420"/>
    <lineage>
        <taxon>Eukaryota</taxon>
        <taxon>Metazoa</taxon>
        <taxon>Chordata</taxon>
        <taxon>Craniata</taxon>
        <taxon>Vertebrata</taxon>
        <taxon>Euteleostomi</taxon>
        <taxon>Mammalia</taxon>
        <taxon>Eutheria</taxon>
        <taxon>Laurasiatheria</taxon>
        <taxon>Carnivora</taxon>
        <taxon>Caniformia</taxon>
        <taxon>Musteloidea</taxon>
        <taxon>Mustelidae</taxon>
        <taxon>Guloninae</taxon>
        <taxon>Gulo</taxon>
    </lineage>
</organism>
<dbReference type="Proteomes" id="UP000269945">
    <property type="component" value="Unassembled WGS sequence"/>
</dbReference>
<gene>
    <name evidence="1" type="ORF">BN2614_LOCUS1</name>
</gene>
<evidence type="ECO:0000313" key="1">
    <source>
        <dbReference type="EMBL" id="VCW48610.1"/>
    </source>
</evidence>
<accession>A0A9X9LBQ2</accession>
<protein>
    <submittedName>
        <fullName evidence="1">Uncharacterized protein</fullName>
    </submittedName>
</protein>
<keyword evidence="2" id="KW-1185">Reference proteome</keyword>
<reference evidence="1 2" key="1">
    <citation type="submission" date="2018-10" db="EMBL/GenBank/DDBJ databases">
        <authorList>
            <person name="Ekblom R."/>
            <person name="Jareborg N."/>
        </authorList>
    </citation>
    <scope>NUCLEOTIDE SEQUENCE [LARGE SCALE GENOMIC DNA]</scope>
    <source>
        <tissue evidence="1">Muscle</tissue>
    </source>
</reference>
<dbReference type="AlphaFoldDB" id="A0A9X9LBQ2"/>
<dbReference type="EMBL" id="CYRY02000012">
    <property type="protein sequence ID" value="VCW48610.1"/>
    <property type="molecule type" value="Genomic_DNA"/>
</dbReference>
<sequence>MEPARSGTPRHQGTRLGKVGAPLAAAFSVSG</sequence>